<dbReference type="EMBL" id="NAJN01000535">
    <property type="protein sequence ID" value="TKA71897.1"/>
    <property type="molecule type" value="Genomic_DNA"/>
</dbReference>
<feature type="domain" description="Pyrroloquinoline quinone-dependent pyranose dehydrogenase beta-propeller" evidence="3">
    <location>
        <begin position="43"/>
        <end position="435"/>
    </location>
</feature>
<dbReference type="AlphaFoldDB" id="A0A4U0X7Z5"/>
<evidence type="ECO:0000259" key="3">
    <source>
        <dbReference type="Pfam" id="PF22807"/>
    </source>
</evidence>
<feature type="chain" id="PRO_5020262964" description="Pyrroloquinoline quinone-dependent pyranose dehydrogenase beta-propeller domain-containing protein" evidence="2">
    <location>
        <begin position="24"/>
        <end position="500"/>
    </location>
</feature>
<dbReference type="SUPFAM" id="SSF50952">
    <property type="entry name" value="Soluble quinoprotein glucose dehydrogenase"/>
    <property type="match status" value="1"/>
</dbReference>
<gene>
    <name evidence="4" type="ORF">B0A49_04541</name>
</gene>
<sequence length="500" mass="51768">MTITIYRSIAALTLATSSVGVLAQSTASTSACSTSITPSYAAPSVAAGYEARLIATNLTKPRSVLFDANGNLLVVQQGKGIVSLNLTDNGGACLSVGKSHDVILDSSHKQGALTHGIALSRDGRTLYASSPEAVFSWVYDPASSRNSSGPSVVVNNMNTSDHTTRTLLLPNRAPGMLVVTRGSTSNLDLETLDVSTGHSQVKAFNLTNATATYNFDTDGLLMGWGLRNEVGVAEEPLTGGIYGVENSVDNLIRDGQDIHQNNPGEELNFLGYVNGTSSPEQGMNFGYPTCYAAWNVSAIPNNTGLQVGSQFAIGTPNATVNDTLCAERAAPRLTFQAHMAPLDILFNQNGTAAWVTFHGSWDRTEPVGYKLSVVQFANGAPVDPSNSTTAAVDIVSNRDNSACPNGCFRPVGLAWDTKGRLYMSSDATGEIYVVIRSDGNATSSAGSASPSSIPSASGSAGSSGTGSAVTATSTKAAAVKNGAQSSSALAVAVGLIYLLF</sequence>
<dbReference type="Proteomes" id="UP000308768">
    <property type="component" value="Unassembled WGS sequence"/>
</dbReference>
<evidence type="ECO:0000313" key="4">
    <source>
        <dbReference type="EMBL" id="TKA71897.1"/>
    </source>
</evidence>
<dbReference type="Pfam" id="PF22807">
    <property type="entry name" value="TrAA12"/>
    <property type="match status" value="1"/>
</dbReference>
<dbReference type="OrthoDB" id="507128at2759"/>
<accession>A0A4U0X7Z5</accession>
<evidence type="ECO:0000313" key="5">
    <source>
        <dbReference type="Proteomes" id="UP000308768"/>
    </source>
</evidence>
<dbReference type="PROSITE" id="PS51257">
    <property type="entry name" value="PROKAR_LIPOPROTEIN"/>
    <property type="match status" value="1"/>
</dbReference>
<dbReference type="InterPro" id="IPR011042">
    <property type="entry name" value="6-blade_b-propeller_TolB-like"/>
</dbReference>
<evidence type="ECO:0000256" key="1">
    <source>
        <dbReference type="SAM" id="MobiDB-lite"/>
    </source>
</evidence>
<evidence type="ECO:0000256" key="2">
    <source>
        <dbReference type="SAM" id="SignalP"/>
    </source>
</evidence>
<name>A0A4U0X7Z5_9PEZI</name>
<proteinExistence type="predicted"/>
<reference evidence="4 5" key="1">
    <citation type="submission" date="2017-03" db="EMBL/GenBank/DDBJ databases">
        <title>Genomes of endolithic fungi from Antarctica.</title>
        <authorList>
            <person name="Coleine C."/>
            <person name="Masonjones S."/>
            <person name="Stajich J.E."/>
        </authorList>
    </citation>
    <scope>NUCLEOTIDE SEQUENCE [LARGE SCALE GENOMIC DNA]</scope>
    <source>
        <strain evidence="4 5">CCFEE 5187</strain>
    </source>
</reference>
<protein>
    <recommendedName>
        <fullName evidence="3">Pyrroloquinoline quinone-dependent pyranose dehydrogenase beta-propeller domain-containing protein</fullName>
    </recommendedName>
</protein>
<feature type="signal peptide" evidence="2">
    <location>
        <begin position="1"/>
        <end position="23"/>
    </location>
</feature>
<keyword evidence="5" id="KW-1185">Reference proteome</keyword>
<comment type="caution">
    <text evidence="4">The sequence shown here is derived from an EMBL/GenBank/DDBJ whole genome shotgun (WGS) entry which is preliminary data.</text>
</comment>
<organism evidence="4 5">
    <name type="scientific">Cryomyces minteri</name>
    <dbReference type="NCBI Taxonomy" id="331657"/>
    <lineage>
        <taxon>Eukaryota</taxon>
        <taxon>Fungi</taxon>
        <taxon>Dikarya</taxon>
        <taxon>Ascomycota</taxon>
        <taxon>Pezizomycotina</taxon>
        <taxon>Dothideomycetes</taxon>
        <taxon>Dothideomycetes incertae sedis</taxon>
        <taxon>Cryomyces</taxon>
    </lineage>
</organism>
<dbReference type="Gene3D" id="2.120.10.30">
    <property type="entry name" value="TolB, C-terminal domain"/>
    <property type="match status" value="1"/>
</dbReference>
<feature type="region of interest" description="Disordered" evidence="1">
    <location>
        <begin position="444"/>
        <end position="465"/>
    </location>
</feature>
<dbReference type="InterPro" id="IPR054539">
    <property type="entry name" value="Beta-prop_PDH"/>
</dbReference>
<dbReference type="InterPro" id="IPR011041">
    <property type="entry name" value="Quinoprot_gluc/sorb_DH_b-prop"/>
</dbReference>
<dbReference type="STRING" id="331657.A0A4U0X7Z5"/>
<keyword evidence="2" id="KW-0732">Signal</keyword>